<dbReference type="Gene3D" id="3.40.10.10">
    <property type="entry name" value="DNA Methylphosphotriester Repair Domain"/>
    <property type="match status" value="1"/>
</dbReference>
<dbReference type="PANTHER" id="PTHR43280:SF2">
    <property type="entry name" value="HTH-TYPE TRANSCRIPTIONAL REGULATOR EXSA"/>
    <property type="match status" value="1"/>
</dbReference>
<dbReference type="EMBL" id="BLZR01000001">
    <property type="protein sequence ID" value="GFP76349.1"/>
    <property type="molecule type" value="Genomic_DNA"/>
</dbReference>
<dbReference type="Gene3D" id="1.10.10.60">
    <property type="entry name" value="Homeodomain-like"/>
    <property type="match status" value="2"/>
</dbReference>
<evidence type="ECO:0000256" key="10">
    <source>
        <dbReference type="ARBA" id="ARBA00023163"/>
    </source>
</evidence>
<dbReference type="InterPro" id="IPR016220">
    <property type="entry name" value="Me-P-triester_DNA_alkyl-Trfase"/>
</dbReference>
<dbReference type="GO" id="GO:0032259">
    <property type="term" value="P:methylation"/>
    <property type="evidence" value="ECO:0007669"/>
    <property type="project" value="UniProtKB-KW"/>
</dbReference>
<accession>A0A6V8SGL2</accession>
<name>A0A6V8SGL2_9CLOT</name>
<evidence type="ECO:0000256" key="1">
    <source>
        <dbReference type="ARBA" id="ARBA00001947"/>
    </source>
</evidence>
<dbReference type="SMART" id="SM00342">
    <property type="entry name" value="HTH_ARAC"/>
    <property type="match status" value="1"/>
</dbReference>
<dbReference type="PANTHER" id="PTHR43280">
    <property type="entry name" value="ARAC-FAMILY TRANSCRIPTIONAL REGULATOR"/>
    <property type="match status" value="1"/>
</dbReference>
<keyword evidence="7" id="KW-0805">Transcription regulation</keyword>
<dbReference type="InterPro" id="IPR009057">
    <property type="entry name" value="Homeodomain-like_sf"/>
</dbReference>
<dbReference type="PIRSF" id="PIRSF000408">
    <property type="entry name" value="Alkyltransferas_AdaA"/>
    <property type="match status" value="1"/>
</dbReference>
<dbReference type="PRINTS" id="PR00032">
    <property type="entry name" value="HTHARAC"/>
</dbReference>
<dbReference type="InterPro" id="IPR018060">
    <property type="entry name" value="HTH_AraC"/>
</dbReference>
<reference evidence="13 14" key="1">
    <citation type="submission" date="2020-07" db="EMBL/GenBank/DDBJ databases">
        <title>A new beta-1,3-glucan-decomposing anaerobic bacterium isolated from anoxic soil subjected to biological soil disinfestation.</title>
        <authorList>
            <person name="Ueki A."/>
            <person name="Tonouchi A."/>
        </authorList>
    </citation>
    <scope>NUCLEOTIDE SEQUENCE [LARGE SCALE GENOMIC DNA]</scope>
    <source>
        <strain evidence="13 14">TW1</strain>
    </source>
</reference>
<proteinExistence type="predicted"/>
<dbReference type="AlphaFoldDB" id="A0A6V8SGL2"/>
<keyword evidence="2" id="KW-0489">Methyltransferase</keyword>
<dbReference type="InterPro" id="IPR020449">
    <property type="entry name" value="Tscrpt_reg_AraC-type_HTH"/>
</dbReference>
<evidence type="ECO:0000256" key="8">
    <source>
        <dbReference type="ARBA" id="ARBA00023125"/>
    </source>
</evidence>
<evidence type="ECO:0000256" key="2">
    <source>
        <dbReference type="ARBA" id="ARBA00022603"/>
    </source>
</evidence>
<dbReference type="InterPro" id="IPR018062">
    <property type="entry name" value="HTH_AraC-typ_CS"/>
</dbReference>
<dbReference type="PROSITE" id="PS01124">
    <property type="entry name" value="HTH_ARAC_FAMILY_2"/>
    <property type="match status" value="1"/>
</dbReference>
<keyword evidence="11" id="KW-0234">DNA repair</keyword>
<evidence type="ECO:0000313" key="14">
    <source>
        <dbReference type="Proteomes" id="UP000580568"/>
    </source>
</evidence>
<evidence type="ECO:0000256" key="11">
    <source>
        <dbReference type="ARBA" id="ARBA00023204"/>
    </source>
</evidence>
<feature type="domain" description="HTH araC/xylS-type" evidence="12">
    <location>
        <begin position="87"/>
        <end position="185"/>
    </location>
</feature>
<dbReference type="GO" id="GO:0003700">
    <property type="term" value="F:DNA-binding transcription factor activity"/>
    <property type="evidence" value="ECO:0007669"/>
    <property type="project" value="InterPro"/>
</dbReference>
<evidence type="ECO:0000313" key="13">
    <source>
        <dbReference type="EMBL" id="GFP76349.1"/>
    </source>
</evidence>
<comment type="cofactor">
    <cofactor evidence="1">
        <name>Zn(2+)</name>
        <dbReference type="ChEBI" id="CHEBI:29105"/>
    </cofactor>
</comment>
<keyword evidence="6" id="KW-0862">Zinc</keyword>
<keyword evidence="3" id="KW-0808">Transferase</keyword>
<dbReference type="InterPro" id="IPR004026">
    <property type="entry name" value="Ada_DNA_repair_Zn-bd"/>
</dbReference>
<keyword evidence="10" id="KW-0804">Transcription</keyword>
<gene>
    <name evidence="13" type="ORF">bsdtw1_02451</name>
</gene>
<evidence type="ECO:0000256" key="5">
    <source>
        <dbReference type="ARBA" id="ARBA00022763"/>
    </source>
</evidence>
<evidence type="ECO:0000256" key="7">
    <source>
        <dbReference type="ARBA" id="ARBA00023015"/>
    </source>
</evidence>
<protein>
    <submittedName>
        <fullName evidence="13">Bifunctional transcriptional activator/DNA repair enzyme AdaA</fullName>
    </submittedName>
</protein>
<evidence type="ECO:0000259" key="12">
    <source>
        <dbReference type="PROSITE" id="PS01124"/>
    </source>
</evidence>
<sequence>MKQCIKISDSEKWQAVISCDNKYDGLFFYGVKTTGIFCRPSCKSKTPIRENVIFFDNTVNALDSGFRPCKRCCPDKVDFQPDSELIEKAKNIFHTYFNKPVDLSDISKQLGISTNHLIKLFKQHTKLTPTQYIIKLRIEKAKELLKQSDIDILEISYATGFKSLSNFYKCFKEQTEFTPSEYRKSRGDL</sequence>
<dbReference type="SUPFAM" id="SSF46689">
    <property type="entry name" value="Homeodomain-like"/>
    <property type="match status" value="2"/>
</dbReference>
<dbReference type="GO" id="GO:0043565">
    <property type="term" value="F:sequence-specific DNA binding"/>
    <property type="evidence" value="ECO:0007669"/>
    <property type="project" value="InterPro"/>
</dbReference>
<keyword evidence="8" id="KW-0238">DNA-binding</keyword>
<dbReference type="GO" id="GO:0008168">
    <property type="term" value="F:methyltransferase activity"/>
    <property type="evidence" value="ECO:0007669"/>
    <property type="project" value="UniProtKB-KW"/>
</dbReference>
<evidence type="ECO:0000256" key="6">
    <source>
        <dbReference type="ARBA" id="ARBA00022833"/>
    </source>
</evidence>
<evidence type="ECO:0000256" key="9">
    <source>
        <dbReference type="ARBA" id="ARBA00023159"/>
    </source>
</evidence>
<dbReference type="Pfam" id="PF12833">
    <property type="entry name" value="HTH_18"/>
    <property type="match status" value="1"/>
</dbReference>
<dbReference type="PROSITE" id="PS00041">
    <property type="entry name" value="HTH_ARAC_FAMILY_1"/>
    <property type="match status" value="1"/>
</dbReference>
<organism evidence="13 14">
    <name type="scientific">Clostridium fungisolvens</name>
    <dbReference type="NCBI Taxonomy" id="1604897"/>
    <lineage>
        <taxon>Bacteria</taxon>
        <taxon>Bacillati</taxon>
        <taxon>Bacillota</taxon>
        <taxon>Clostridia</taxon>
        <taxon>Eubacteriales</taxon>
        <taxon>Clostridiaceae</taxon>
        <taxon>Clostridium</taxon>
    </lineage>
</organism>
<keyword evidence="14" id="KW-1185">Reference proteome</keyword>
<dbReference type="Pfam" id="PF02805">
    <property type="entry name" value="Ada_Zn_binding"/>
    <property type="match status" value="1"/>
</dbReference>
<dbReference type="SUPFAM" id="SSF57884">
    <property type="entry name" value="Ada DNA repair protein, N-terminal domain (N-Ada 10)"/>
    <property type="match status" value="1"/>
</dbReference>
<dbReference type="GO" id="GO:0006281">
    <property type="term" value="P:DNA repair"/>
    <property type="evidence" value="ECO:0007669"/>
    <property type="project" value="UniProtKB-KW"/>
</dbReference>
<keyword evidence="9" id="KW-0010">Activator</keyword>
<dbReference type="RefSeq" id="WP_183277784.1">
    <property type="nucleotide sequence ID" value="NZ_BLZR01000001.1"/>
</dbReference>
<dbReference type="Proteomes" id="UP000580568">
    <property type="component" value="Unassembled WGS sequence"/>
</dbReference>
<comment type="caution">
    <text evidence="13">The sequence shown here is derived from an EMBL/GenBank/DDBJ whole genome shotgun (WGS) entry which is preliminary data.</text>
</comment>
<dbReference type="InterPro" id="IPR035451">
    <property type="entry name" value="Ada-like_dom_sf"/>
</dbReference>
<dbReference type="GO" id="GO:0008270">
    <property type="term" value="F:zinc ion binding"/>
    <property type="evidence" value="ECO:0007669"/>
    <property type="project" value="InterPro"/>
</dbReference>
<evidence type="ECO:0000256" key="4">
    <source>
        <dbReference type="ARBA" id="ARBA00022723"/>
    </source>
</evidence>
<keyword evidence="5" id="KW-0227">DNA damage</keyword>
<keyword evidence="4" id="KW-0479">Metal-binding</keyword>
<evidence type="ECO:0000256" key="3">
    <source>
        <dbReference type="ARBA" id="ARBA00022679"/>
    </source>
</evidence>